<accession>X1TSH0</accession>
<comment type="caution">
    <text evidence="2">The sequence shown here is derived from an EMBL/GenBank/DDBJ whole genome shotgun (WGS) entry which is preliminary data.</text>
</comment>
<reference evidence="2" key="1">
    <citation type="journal article" date="2014" name="Front. Microbiol.">
        <title>High frequency of phylogenetically diverse reductive dehalogenase-homologous genes in deep subseafloor sedimentary metagenomes.</title>
        <authorList>
            <person name="Kawai M."/>
            <person name="Futagami T."/>
            <person name="Toyoda A."/>
            <person name="Takaki Y."/>
            <person name="Nishi S."/>
            <person name="Hori S."/>
            <person name="Arai W."/>
            <person name="Tsubouchi T."/>
            <person name="Morono Y."/>
            <person name="Uchiyama I."/>
            <person name="Ito T."/>
            <person name="Fujiyama A."/>
            <person name="Inagaki F."/>
            <person name="Takami H."/>
        </authorList>
    </citation>
    <scope>NUCLEOTIDE SEQUENCE</scope>
    <source>
        <strain evidence="2">Expedition CK06-06</strain>
    </source>
</reference>
<proteinExistence type="predicted"/>
<evidence type="ECO:0000256" key="1">
    <source>
        <dbReference type="SAM" id="MobiDB-lite"/>
    </source>
</evidence>
<sequence>LGGPIPGANLGEKTTDQHGLDTAEMPIHNGT</sequence>
<dbReference type="EMBL" id="BARW01021991">
    <property type="protein sequence ID" value="GAI94341.1"/>
    <property type="molecule type" value="Genomic_DNA"/>
</dbReference>
<gene>
    <name evidence="2" type="ORF">S12H4_36832</name>
</gene>
<organism evidence="2">
    <name type="scientific">marine sediment metagenome</name>
    <dbReference type="NCBI Taxonomy" id="412755"/>
    <lineage>
        <taxon>unclassified sequences</taxon>
        <taxon>metagenomes</taxon>
        <taxon>ecological metagenomes</taxon>
    </lineage>
</organism>
<dbReference type="AlphaFoldDB" id="X1TSH0"/>
<evidence type="ECO:0000313" key="2">
    <source>
        <dbReference type="EMBL" id="GAI94341.1"/>
    </source>
</evidence>
<feature type="region of interest" description="Disordered" evidence="1">
    <location>
        <begin position="1"/>
        <end position="31"/>
    </location>
</feature>
<feature type="non-terminal residue" evidence="2">
    <location>
        <position position="1"/>
    </location>
</feature>
<protein>
    <submittedName>
        <fullName evidence="2">Uncharacterized protein</fullName>
    </submittedName>
</protein>
<name>X1TSH0_9ZZZZ</name>